<sequence>MIGVAEKFAKSYDVVLSQEAMRELDSILIRKTYLKETIVLNLHMVCTDMYIVEAGMVRQFYYKDGRDISEHFSSEGDVVFCIESLFLKEPTTLLMETIEPSVIYHLNYSLFQQLCDRYADINRLYRRIVEQDLIVSQRKADSWRFESARERYERFCREYPEAARRASVAHIATYLLMTPETLSRVRSGTL</sequence>
<dbReference type="InterPro" id="IPR014710">
    <property type="entry name" value="RmlC-like_jellyroll"/>
</dbReference>
<dbReference type="RefSeq" id="WP_296944268.1">
    <property type="nucleotide sequence ID" value="NZ_LT599032.1"/>
</dbReference>
<organism evidence="2">
    <name type="scientific">uncultured Dysgonomonas sp</name>
    <dbReference type="NCBI Taxonomy" id="206096"/>
    <lineage>
        <taxon>Bacteria</taxon>
        <taxon>Pseudomonadati</taxon>
        <taxon>Bacteroidota</taxon>
        <taxon>Bacteroidia</taxon>
        <taxon>Bacteroidales</taxon>
        <taxon>Dysgonomonadaceae</taxon>
        <taxon>Dysgonomonas</taxon>
        <taxon>environmental samples</taxon>
    </lineage>
</organism>
<dbReference type="SUPFAM" id="SSF51206">
    <property type="entry name" value="cAMP-binding domain-like"/>
    <property type="match status" value="1"/>
</dbReference>
<dbReference type="AlphaFoldDB" id="A0A212K4T8"/>
<name>A0A212K4T8_9BACT</name>
<dbReference type="Pfam" id="PF00027">
    <property type="entry name" value="cNMP_binding"/>
    <property type="match status" value="1"/>
</dbReference>
<dbReference type="Gene3D" id="2.60.120.10">
    <property type="entry name" value="Jelly Rolls"/>
    <property type="match status" value="1"/>
</dbReference>
<dbReference type="InterPro" id="IPR018490">
    <property type="entry name" value="cNMP-bd_dom_sf"/>
</dbReference>
<evidence type="ECO:0000313" key="2">
    <source>
        <dbReference type="EMBL" id="SBW06734.1"/>
    </source>
</evidence>
<proteinExistence type="predicted"/>
<gene>
    <name evidence="2" type="ORF">KL86DYS1_31456</name>
</gene>
<evidence type="ECO:0000259" key="1">
    <source>
        <dbReference type="Pfam" id="PF00027"/>
    </source>
</evidence>
<dbReference type="InterPro" id="IPR000595">
    <property type="entry name" value="cNMP-bd_dom"/>
</dbReference>
<feature type="domain" description="Cyclic nucleotide-binding" evidence="1">
    <location>
        <begin position="31"/>
        <end position="118"/>
    </location>
</feature>
<protein>
    <recommendedName>
        <fullName evidence="1">Cyclic nucleotide-binding domain-containing protein</fullName>
    </recommendedName>
</protein>
<dbReference type="CDD" id="cd00038">
    <property type="entry name" value="CAP_ED"/>
    <property type="match status" value="1"/>
</dbReference>
<reference evidence="2" key="1">
    <citation type="submission" date="2016-04" db="EMBL/GenBank/DDBJ databases">
        <authorList>
            <person name="Evans L.H."/>
            <person name="Alamgir A."/>
            <person name="Owens N."/>
            <person name="Weber N.D."/>
            <person name="Virtaneva K."/>
            <person name="Barbian K."/>
            <person name="Babar A."/>
            <person name="Rosenke K."/>
        </authorList>
    </citation>
    <scope>NUCLEOTIDE SEQUENCE</scope>
    <source>
        <strain evidence="2">86-1</strain>
    </source>
</reference>
<accession>A0A212K4T8</accession>
<dbReference type="EMBL" id="FLUM01000003">
    <property type="protein sequence ID" value="SBW06734.1"/>
    <property type="molecule type" value="Genomic_DNA"/>
</dbReference>